<dbReference type="InterPro" id="IPR034660">
    <property type="entry name" value="DinB/YfiT-like"/>
</dbReference>
<evidence type="ECO:0000313" key="2">
    <source>
        <dbReference type="EMBL" id="KAA8887479.1"/>
    </source>
</evidence>
<dbReference type="InterPro" id="IPR017517">
    <property type="entry name" value="Maleyloyr_isom"/>
</dbReference>
<reference evidence="2 3" key="1">
    <citation type="submission" date="2019-09" db="EMBL/GenBank/DDBJ databases">
        <authorList>
            <person name="Wang X."/>
        </authorList>
    </citation>
    <scope>NUCLEOTIDE SEQUENCE [LARGE SCALE GENOMIC DNA]</scope>
    <source>
        <strain evidence="2 3">CICC 11023</strain>
    </source>
</reference>
<dbReference type="NCBIfam" id="TIGR03083">
    <property type="entry name" value="maleylpyruvate isomerase family mycothiol-dependent enzyme"/>
    <property type="match status" value="1"/>
</dbReference>
<dbReference type="EMBL" id="VXLC01000006">
    <property type="protein sequence ID" value="KAA8887479.1"/>
    <property type="molecule type" value="Genomic_DNA"/>
</dbReference>
<dbReference type="GO" id="GO:0046872">
    <property type="term" value="F:metal ion binding"/>
    <property type="evidence" value="ECO:0007669"/>
    <property type="project" value="InterPro"/>
</dbReference>
<dbReference type="Proteomes" id="UP000323876">
    <property type="component" value="Unassembled WGS sequence"/>
</dbReference>
<feature type="domain" description="Mycothiol-dependent maleylpyruvate isomerase metal-binding" evidence="1">
    <location>
        <begin position="10"/>
        <end position="127"/>
    </location>
</feature>
<name>A0A5N0EFX1_9NOCA</name>
<dbReference type="OrthoDB" id="5178565at2"/>
<evidence type="ECO:0000313" key="3">
    <source>
        <dbReference type="Proteomes" id="UP000323876"/>
    </source>
</evidence>
<dbReference type="Gene3D" id="1.20.120.450">
    <property type="entry name" value="dinb family like domain"/>
    <property type="match status" value="1"/>
</dbReference>
<dbReference type="GO" id="GO:0016853">
    <property type="term" value="F:isomerase activity"/>
    <property type="evidence" value="ECO:0007669"/>
    <property type="project" value="UniProtKB-KW"/>
</dbReference>
<keyword evidence="2" id="KW-0670">Pyruvate</keyword>
<protein>
    <submittedName>
        <fullName evidence="2">Maleylpyruvate isomerase family mycothiol-dependent enzyme</fullName>
    </submittedName>
</protein>
<dbReference type="AlphaFoldDB" id="A0A5N0EFX1"/>
<sequence>MDRDQILSWVRAERLSLADFFAELDEDEWGVRSLCPDWTVHEVLAHVTLSSTDTLWGTFVGIVRARGDWNRMNTVQARDHAARFTSRELIEQLRESAGSARRSPGASPLDPLVDMLIHGQDVARPLGRVRAVPAEQGCAALDHVLRSPFYGARKRLRGIRLTASDTEWTGGNGPTEVSGPLSDLLLVATGRTAGLAALTGPGVERLTTTL</sequence>
<proteinExistence type="predicted"/>
<organism evidence="2 3">
    <name type="scientific">Nocardia colli</name>
    <dbReference type="NCBI Taxonomy" id="2545717"/>
    <lineage>
        <taxon>Bacteria</taxon>
        <taxon>Bacillati</taxon>
        <taxon>Actinomycetota</taxon>
        <taxon>Actinomycetes</taxon>
        <taxon>Mycobacteriales</taxon>
        <taxon>Nocardiaceae</taxon>
        <taxon>Nocardia</taxon>
    </lineage>
</organism>
<dbReference type="InterPro" id="IPR024344">
    <property type="entry name" value="MDMPI_metal-binding"/>
</dbReference>
<accession>A0A5N0EFX1</accession>
<comment type="caution">
    <text evidence="2">The sequence shown here is derived from an EMBL/GenBank/DDBJ whole genome shotgun (WGS) entry which is preliminary data.</text>
</comment>
<dbReference type="RefSeq" id="WP_150403053.1">
    <property type="nucleotide sequence ID" value="NZ_VXLC01000006.1"/>
</dbReference>
<gene>
    <name evidence="2" type="ORF">F3087_17470</name>
</gene>
<dbReference type="SUPFAM" id="SSF109854">
    <property type="entry name" value="DinB/YfiT-like putative metalloenzymes"/>
    <property type="match status" value="1"/>
</dbReference>
<keyword evidence="2" id="KW-0413">Isomerase</keyword>
<keyword evidence="3" id="KW-1185">Reference proteome</keyword>
<evidence type="ECO:0000259" key="1">
    <source>
        <dbReference type="Pfam" id="PF11716"/>
    </source>
</evidence>
<dbReference type="Pfam" id="PF11716">
    <property type="entry name" value="MDMPI_N"/>
    <property type="match status" value="1"/>
</dbReference>